<evidence type="ECO:0000256" key="4">
    <source>
        <dbReference type="ARBA" id="ARBA00022630"/>
    </source>
</evidence>
<comment type="cofactor">
    <cofactor evidence="1 8">
        <name>FMN</name>
        <dbReference type="ChEBI" id="CHEBI:58210"/>
    </cofactor>
</comment>
<evidence type="ECO:0000313" key="10">
    <source>
        <dbReference type="EMBL" id="SHG19621.1"/>
    </source>
</evidence>
<keyword evidence="11" id="KW-1185">Reference proteome</keyword>
<dbReference type="PANTHER" id="PTHR42809">
    <property type="entry name" value="FLAVODOXIN 2"/>
    <property type="match status" value="1"/>
</dbReference>
<reference evidence="11" key="1">
    <citation type="submission" date="2016-11" db="EMBL/GenBank/DDBJ databases">
        <authorList>
            <person name="Varghese N."/>
            <person name="Submissions S."/>
        </authorList>
    </citation>
    <scope>NUCLEOTIDE SEQUENCE [LARGE SCALE GENOMIC DNA]</scope>
    <source>
        <strain evidence="11">DSM 27370</strain>
    </source>
</reference>
<dbReference type="Pfam" id="PF00258">
    <property type="entry name" value="Flavodoxin_1"/>
    <property type="match status" value="1"/>
</dbReference>
<dbReference type="Proteomes" id="UP000184480">
    <property type="component" value="Unassembled WGS sequence"/>
</dbReference>
<accession>A0A1M5HUI7</accession>
<dbReference type="NCBIfam" id="NF006738">
    <property type="entry name" value="PRK09267.1-4"/>
    <property type="match status" value="1"/>
</dbReference>
<dbReference type="InterPro" id="IPR001226">
    <property type="entry name" value="Flavodoxin_CS"/>
</dbReference>
<keyword evidence="7" id="KW-0535">Nitrogen fixation</keyword>
<dbReference type="PIRSF" id="PIRSF038996">
    <property type="entry name" value="FldA"/>
    <property type="match status" value="1"/>
</dbReference>
<proteinExistence type="inferred from homology"/>
<organism evidence="10 11">
    <name type="scientific">Dysgonomonas macrotermitis</name>
    <dbReference type="NCBI Taxonomy" id="1346286"/>
    <lineage>
        <taxon>Bacteria</taxon>
        <taxon>Pseudomonadati</taxon>
        <taxon>Bacteroidota</taxon>
        <taxon>Bacteroidia</taxon>
        <taxon>Bacteroidales</taxon>
        <taxon>Dysgonomonadaceae</taxon>
        <taxon>Dysgonomonas</taxon>
    </lineage>
</organism>
<dbReference type="PRINTS" id="PR00369">
    <property type="entry name" value="FLAVODOXIN"/>
</dbReference>
<evidence type="ECO:0000259" key="9">
    <source>
        <dbReference type="PROSITE" id="PS50902"/>
    </source>
</evidence>
<feature type="domain" description="Flavodoxin-like" evidence="9">
    <location>
        <begin position="4"/>
        <end position="163"/>
    </location>
</feature>
<protein>
    <recommendedName>
        <fullName evidence="8">Flavodoxin</fullName>
    </recommendedName>
</protein>
<gene>
    <name evidence="10" type="ORF">SAMN05444362_11744</name>
</gene>
<keyword evidence="4 8" id="KW-0285">Flavoprotein</keyword>
<evidence type="ECO:0000256" key="8">
    <source>
        <dbReference type="PIRNR" id="PIRNR038996"/>
    </source>
</evidence>
<sequence>MAKIGIYYGSTTGNTQDLADRIAKALNVASADVHDVSSAAADFNPYDVVLFGGSTMGMGDFQDDWETFIDDVKDADLNGKKVALFGCGDSVSYSDTFGDALGKIYEVIKNKGCQLIGRTSIEGYTFDSSEAVVDGQFVGLLIDEDNESNLTDQRVALWLEDLKKQI</sequence>
<dbReference type="InterPro" id="IPR010086">
    <property type="entry name" value="Flavodoxin_lc"/>
</dbReference>
<dbReference type="GO" id="GO:0010181">
    <property type="term" value="F:FMN binding"/>
    <property type="evidence" value="ECO:0007669"/>
    <property type="project" value="UniProtKB-UniRule"/>
</dbReference>
<evidence type="ECO:0000256" key="1">
    <source>
        <dbReference type="ARBA" id="ARBA00001917"/>
    </source>
</evidence>
<evidence type="ECO:0000256" key="3">
    <source>
        <dbReference type="ARBA" id="ARBA00022448"/>
    </source>
</evidence>
<comment type="function">
    <text evidence="8">Low-potential electron donor to a number of redox enzymes.</text>
</comment>
<evidence type="ECO:0000313" key="11">
    <source>
        <dbReference type="Proteomes" id="UP000184480"/>
    </source>
</evidence>
<dbReference type="NCBIfam" id="TIGR01752">
    <property type="entry name" value="flav_long"/>
    <property type="match status" value="1"/>
</dbReference>
<dbReference type="GO" id="GO:0009055">
    <property type="term" value="F:electron transfer activity"/>
    <property type="evidence" value="ECO:0007669"/>
    <property type="project" value="UniProtKB-UniRule"/>
</dbReference>
<dbReference type="AlphaFoldDB" id="A0A1M5HUI7"/>
<keyword evidence="3 8" id="KW-0813">Transport</keyword>
<dbReference type="STRING" id="1346286.SAMN05444362_11744"/>
<evidence type="ECO:0000256" key="6">
    <source>
        <dbReference type="ARBA" id="ARBA00022982"/>
    </source>
</evidence>
<dbReference type="NCBIfam" id="NF006739">
    <property type="entry name" value="PRK09267.1-5"/>
    <property type="match status" value="1"/>
</dbReference>
<dbReference type="InterPro" id="IPR050619">
    <property type="entry name" value="Flavodoxin"/>
</dbReference>
<dbReference type="InterPro" id="IPR008254">
    <property type="entry name" value="Flavodoxin/NO_synth"/>
</dbReference>
<evidence type="ECO:0000256" key="7">
    <source>
        <dbReference type="ARBA" id="ARBA00023231"/>
    </source>
</evidence>
<name>A0A1M5HUI7_9BACT</name>
<comment type="similarity">
    <text evidence="2 8">Belongs to the flavodoxin family.</text>
</comment>
<evidence type="ECO:0000256" key="5">
    <source>
        <dbReference type="ARBA" id="ARBA00022643"/>
    </source>
</evidence>
<dbReference type="PANTHER" id="PTHR42809:SF1">
    <property type="entry name" value="FLAVODOXIN 1"/>
    <property type="match status" value="1"/>
</dbReference>
<dbReference type="PROSITE" id="PS00201">
    <property type="entry name" value="FLAVODOXIN"/>
    <property type="match status" value="1"/>
</dbReference>
<keyword evidence="6 8" id="KW-0249">Electron transport</keyword>
<evidence type="ECO:0000256" key="2">
    <source>
        <dbReference type="ARBA" id="ARBA00005267"/>
    </source>
</evidence>
<dbReference type="InterPro" id="IPR029039">
    <property type="entry name" value="Flavoprotein-like_sf"/>
</dbReference>
<keyword evidence="5 8" id="KW-0288">FMN</keyword>
<dbReference type="SUPFAM" id="SSF52218">
    <property type="entry name" value="Flavoproteins"/>
    <property type="match status" value="1"/>
</dbReference>
<dbReference type="OrthoDB" id="9790745at2"/>
<dbReference type="RefSeq" id="WP_062182728.1">
    <property type="nucleotide sequence ID" value="NZ_BBXL01000018.1"/>
</dbReference>
<dbReference type="InterPro" id="IPR001094">
    <property type="entry name" value="Flavdoxin-like"/>
</dbReference>
<dbReference type="Gene3D" id="3.40.50.360">
    <property type="match status" value="1"/>
</dbReference>
<dbReference type="PROSITE" id="PS50902">
    <property type="entry name" value="FLAVODOXIN_LIKE"/>
    <property type="match status" value="1"/>
</dbReference>
<dbReference type="EMBL" id="FQUC01000017">
    <property type="protein sequence ID" value="SHG19621.1"/>
    <property type="molecule type" value="Genomic_DNA"/>
</dbReference>